<evidence type="ECO:0000256" key="11">
    <source>
        <dbReference type="ARBA" id="ARBA00023136"/>
    </source>
</evidence>
<comment type="function">
    <text evidence="1">Required for ciliogenesis.</text>
</comment>
<evidence type="ECO:0000256" key="13">
    <source>
        <dbReference type="ARBA" id="ARBA00023273"/>
    </source>
</evidence>
<dbReference type="PANTHER" id="PTHR13306">
    <property type="entry name" value="TRANSMEMBRANE PROTEIN 138"/>
    <property type="match status" value="1"/>
</dbReference>
<gene>
    <name evidence="15" type="ORF">TSIB3V08_LOCUS9868</name>
</gene>
<keyword evidence="13" id="KW-0966">Cell projection</keyword>
<dbReference type="AlphaFoldDB" id="A0A7R9G4L3"/>
<dbReference type="GO" id="GO:0005774">
    <property type="term" value="C:vacuolar membrane"/>
    <property type="evidence" value="ECO:0007669"/>
    <property type="project" value="UniProtKB-SubCell"/>
</dbReference>
<evidence type="ECO:0000256" key="3">
    <source>
        <dbReference type="ARBA" id="ARBA00004138"/>
    </source>
</evidence>
<evidence type="ECO:0000256" key="1">
    <source>
        <dbReference type="ARBA" id="ARBA00003709"/>
    </source>
</evidence>
<organism evidence="15">
    <name type="scientific">Timema shepardi</name>
    <name type="common">Walking stick</name>
    <dbReference type="NCBI Taxonomy" id="629360"/>
    <lineage>
        <taxon>Eukaryota</taxon>
        <taxon>Metazoa</taxon>
        <taxon>Ecdysozoa</taxon>
        <taxon>Arthropoda</taxon>
        <taxon>Hexapoda</taxon>
        <taxon>Insecta</taxon>
        <taxon>Pterygota</taxon>
        <taxon>Neoptera</taxon>
        <taxon>Polyneoptera</taxon>
        <taxon>Phasmatodea</taxon>
        <taxon>Timematodea</taxon>
        <taxon>Timematoidea</taxon>
        <taxon>Timematidae</taxon>
        <taxon>Timema</taxon>
    </lineage>
</organism>
<keyword evidence="8" id="KW-0970">Cilium biogenesis/degradation</keyword>
<protein>
    <recommendedName>
        <fullName evidence="5">Transmembrane protein 138</fullName>
    </recommendedName>
</protein>
<evidence type="ECO:0000256" key="6">
    <source>
        <dbReference type="ARBA" id="ARBA00022554"/>
    </source>
</evidence>
<keyword evidence="11 14" id="KW-0472">Membrane</keyword>
<comment type="subcellular location">
    <subcellularLocation>
        <location evidence="3">Cell projection</location>
        <location evidence="3">Cilium</location>
    </subcellularLocation>
    <subcellularLocation>
        <location evidence="2">Vacuole membrane</location>
        <topology evidence="2">Multi-pass membrane protein</topology>
    </subcellularLocation>
</comment>
<evidence type="ECO:0000256" key="12">
    <source>
        <dbReference type="ARBA" id="ARBA00023180"/>
    </source>
</evidence>
<name>A0A7R9G4L3_TIMSH</name>
<evidence type="ECO:0000256" key="14">
    <source>
        <dbReference type="SAM" id="Phobius"/>
    </source>
</evidence>
<keyword evidence="12" id="KW-0325">Glycoprotein</keyword>
<evidence type="ECO:0000256" key="2">
    <source>
        <dbReference type="ARBA" id="ARBA00004128"/>
    </source>
</evidence>
<dbReference type="InterPro" id="IPR024133">
    <property type="entry name" value="TM_138"/>
</dbReference>
<evidence type="ECO:0000256" key="9">
    <source>
        <dbReference type="ARBA" id="ARBA00022989"/>
    </source>
</evidence>
<proteinExistence type="inferred from homology"/>
<dbReference type="GO" id="GO:0005929">
    <property type="term" value="C:cilium"/>
    <property type="evidence" value="ECO:0007669"/>
    <property type="project" value="UniProtKB-SubCell"/>
</dbReference>
<comment type="similarity">
    <text evidence="4">Belongs to the TMEM138 family.</text>
</comment>
<keyword evidence="9 14" id="KW-1133">Transmembrane helix</keyword>
<sequence>MQWRSVDRMKKQIVDRKEGVAHATLSDKSARLSMSDLKVNPFLLGVLSAATPVIQLFANTISKVDFSRSLRVDLSTATAGSKNDMALYLLMRMTKTRISSSRFSYVRMSDVIKLSRSRTIPTSLSLTHQFCLHSLVTLTLSLFSSDFSLIQVVCLIFAVIVLVLSFFSTYAFQAGLVELLYDRFGLTLFISVVYLLLTIALNIWTLTSRWDKPLQFVWPTGLLALFVTQRLSEST</sequence>
<keyword evidence="6" id="KW-0926">Vacuole</keyword>
<keyword evidence="10" id="KW-0969">Cilium</keyword>
<evidence type="ECO:0000256" key="10">
    <source>
        <dbReference type="ARBA" id="ARBA00023069"/>
    </source>
</evidence>
<feature type="transmembrane region" description="Helical" evidence="14">
    <location>
        <begin position="184"/>
        <end position="204"/>
    </location>
</feature>
<dbReference type="EMBL" id="OC006027">
    <property type="protein sequence ID" value="CAD7265838.1"/>
    <property type="molecule type" value="Genomic_DNA"/>
</dbReference>
<reference evidence="15" key="1">
    <citation type="submission" date="2020-11" db="EMBL/GenBank/DDBJ databases">
        <authorList>
            <person name="Tran Van P."/>
        </authorList>
    </citation>
    <scope>NUCLEOTIDE SEQUENCE</scope>
</reference>
<dbReference type="GO" id="GO:0030030">
    <property type="term" value="P:cell projection organization"/>
    <property type="evidence" value="ECO:0007669"/>
    <property type="project" value="UniProtKB-KW"/>
</dbReference>
<dbReference type="Pfam" id="PF14935">
    <property type="entry name" value="TMEM138"/>
    <property type="match status" value="1"/>
</dbReference>
<evidence type="ECO:0000256" key="4">
    <source>
        <dbReference type="ARBA" id="ARBA00010572"/>
    </source>
</evidence>
<feature type="transmembrane region" description="Helical" evidence="14">
    <location>
        <begin position="42"/>
        <end position="61"/>
    </location>
</feature>
<evidence type="ECO:0000313" key="15">
    <source>
        <dbReference type="EMBL" id="CAD7265838.1"/>
    </source>
</evidence>
<evidence type="ECO:0000256" key="5">
    <source>
        <dbReference type="ARBA" id="ARBA00014515"/>
    </source>
</evidence>
<evidence type="ECO:0000256" key="7">
    <source>
        <dbReference type="ARBA" id="ARBA00022692"/>
    </source>
</evidence>
<evidence type="ECO:0000256" key="8">
    <source>
        <dbReference type="ARBA" id="ARBA00022794"/>
    </source>
</evidence>
<keyword evidence="7 14" id="KW-0812">Transmembrane</keyword>
<accession>A0A7R9G4L3</accession>
<feature type="transmembrane region" description="Helical" evidence="14">
    <location>
        <begin position="149"/>
        <end position="172"/>
    </location>
</feature>
<dbReference type="PANTHER" id="PTHR13306:SF6">
    <property type="entry name" value="TRANSMEMBRANE PROTEIN 138"/>
    <property type="match status" value="1"/>
</dbReference>